<dbReference type="PANTHER" id="PTHR28434:SF1">
    <property type="entry name" value="PROTEIN C3ORF33"/>
    <property type="match status" value="1"/>
</dbReference>
<reference evidence="2 3" key="1">
    <citation type="journal article" date="2018" name="Sci. Rep.">
        <title>Comparative analysis of the Pocillopora damicornis genome highlights role of immune system in coral evolution.</title>
        <authorList>
            <person name="Cunning R."/>
            <person name="Bay R.A."/>
            <person name="Gillette P."/>
            <person name="Baker A.C."/>
            <person name="Traylor-Knowles N."/>
        </authorList>
    </citation>
    <scope>NUCLEOTIDE SEQUENCE [LARGE SCALE GENOMIC DNA]</scope>
    <source>
        <strain evidence="2">RSMAS</strain>
        <tissue evidence="2">Whole animal</tissue>
    </source>
</reference>
<dbReference type="InterPro" id="IPR016071">
    <property type="entry name" value="Staphylococal_nuclease_OB-fold"/>
</dbReference>
<organism evidence="2 3">
    <name type="scientific">Pocillopora damicornis</name>
    <name type="common">Cauliflower coral</name>
    <name type="synonym">Millepora damicornis</name>
    <dbReference type="NCBI Taxonomy" id="46731"/>
    <lineage>
        <taxon>Eukaryota</taxon>
        <taxon>Metazoa</taxon>
        <taxon>Cnidaria</taxon>
        <taxon>Anthozoa</taxon>
        <taxon>Hexacorallia</taxon>
        <taxon>Scleractinia</taxon>
        <taxon>Astrocoeniina</taxon>
        <taxon>Pocilloporidae</taxon>
        <taxon>Pocillopora</taxon>
    </lineage>
</organism>
<accession>A0A3M6TWP0</accession>
<dbReference type="EMBL" id="RCHS01002783">
    <property type="protein sequence ID" value="RMX45800.1"/>
    <property type="molecule type" value="Genomic_DNA"/>
</dbReference>
<protein>
    <recommendedName>
        <fullName evidence="1">TNase-like domain-containing protein</fullName>
    </recommendedName>
</protein>
<evidence type="ECO:0000313" key="3">
    <source>
        <dbReference type="Proteomes" id="UP000275408"/>
    </source>
</evidence>
<dbReference type="STRING" id="46731.A0A3M6TWP0"/>
<feature type="non-terminal residue" evidence="2">
    <location>
        <position position="1"/>
    </location>
</feature>
<keyword evidence="3" id="KW-1185">Reference proteome</keyword>
<dbReference type="Proteomes" id="UP000275408">
    <property type="component" value="Unassembled WGS sequence"/>
</dbReference>
<dbReference type="OrthoDB" id="6220511at2759"/>
<dbReference type="GO" id="GO:0005615">
    <property type="term" value="C:extracellular space"/>
    <property type="evidence" value="ECO:0007669"/>
    <property type="project" value="TreeGrafter"/>
</dbReference>
<comment type="caution">
    <text evidence="2">The sequence shown here is derived from an EMBL/GenBank/DDBJ whole genome shotgun (WGS) entry which is preliminary data.</text>
</comment>
<dbReference type="Pfam" id="PF00565">
    <property type="entry name" value="SNase"/>
    <property type="match status" value="1"/>
</dbReference>
<dbReference type="InterPro" id="IPR035437">
    <property type="entry name" value="SNase_OB-fold_sf"/>
</dbReference>
<feature type="domain" description="TNase-like" evidence="1">
    <location>
        <begin position="156"/>
        <end position="250"/>
    </location>
</feature>
<dbReference type="AlphaFoldDB" id="A0A3M6TWP0"/>
<dbReference type="PANTHER" id="PTHR28434">
    <property type="entry name" value="PROTEIN C3ORF33"/>
    <property type="match status" value="1"/>
</dbReference>
<gene>
    <name evidence="2" type="ORF">pdam_00004189</name>
</gene>
<dbReference type="SUPFAM" id="SSF50199">
    <property type="entry name" value="Staphylococcal nuclease"/>
    <property type="match status" value="1"/>
</dbReference>
<dbReference type="InterPro" id="IPR042421">
    <property type="entry name" value="C3orf33-like"/>
</dbReference>
<dbReference type="Gene3D" id="2.40.50.90">
    <property type="match status" value="1"/>
</dbReference>
<evidence type="ECO:0000259" key="1">
    <source>
        <dbReference type="Pfam" id="PF00565"/>
    </source>
</evidence>
<sequence length="293" mass="33479">HVHGYSLIWDDSDAKKSFSLRKSSEIVGNHAKAGNMAVEMEEKHDEDDKVDILTRITDSIDNHLRGFRNVSWVLAGAGIILIARRTYVFRHFKVVSDIPKEFVAKNITFRGHVCEVRPDNTLGIYHIPLLRRLKYSSDTEASKQSSLLAISLIGVEFREGGHQWLSGHLMSADVKITPFQVTKKHTLDCMVYKKKNWFSTICVNQELLHQGVAVTCHVPTLVNSPVYQKLQRQLLKAEISAEKKGVGIWKRPSRIKAFWEKISSPISWIKRGLSAFQYVRSLFSRKATNHEEK</sequence>
<evidence type="ECO:0000313" key="2">
    <source>
        <dbReference type="EMBL" id="RMX45800.1"/>
    </source>
</evidence>
<name>A0A3M6TWP0_POCDA</name>
<proteinExistence type="predicted"/>